<comment type="similarity">
    <text evidence="2">Belongs to the HOP2 family.</text>
</comment>
<evidence type="ECO:0000256" key="4">
    <source>
        <dbReference type="ARBA" id="ARBA00023054"/>
    </source>
</evidence>
<evidence type="ECO:0000256" key="1">
    <source>
        <dbReference type="ARBA" id="ARBA00004123"/>
    </source>
</evidence>
<evidence type="ECO:0000256" key="7">
    <source>
        <dbReference type="ARBA" id="ARBA00023254"/>
    </source>
</evidence>
<evidence type="ECO:0000256" key="2">
    <source>
        <dbReference type="ARBA" id="ARBA00007922"/>
    </source>
</evidence>
<evidence type="ECO:0000256" key="3">
    <source>
        <dbReference type="ARBA" id="ARBA00016093"/>
    </source>
</evidence>
<feature type="coiled-coil region" evidence="8">
    <location>
        <begin position="81"/>
        <end position="138"/>
    </location>
</feature>
<evidence type="ECO:0000313" key="12">
    <source>
        <dbReference type="Proteomes" id="UP001470230"/>
    </source>
</evidence>
<comment type="caution">
    <text evidence="11">The sequence shown here is derived from an EMBL/GenBank/DDBJ whole genome shotgun (WGS) entry which is preliminary data.</text>
</comment>
<dbReference type="PANTHER" id="PTHR15938:SF0">
    <property type="entry name" value="HOMOLOGOUS-PAIRING PROTEIN 2 HOMOLOG"/>
    <property type="match status" value="1"/>
</dbReference>
<dbReference type="Gene3D" id="1.10.10.10">
    <property type="entry name" value="Winged helix-like DNA-binding domain superfamily/Winged helix DNA-binding domain"/>
    <property type="match status" value="1"/>
</dbReference>
<keyword evidence="6" id="KW-0539">Nucleus</keyword>
<protein>
    <recommendedName>
        <fullName evidence="3">Homologous-pairing protein 2 homolog</fullName>
    </recommendedName>
</protein>
<dbReference type="InterPro" id="IPR036388">
    <property type="entry name" value="WH-like_DNA-bd_sf"/>
</dbReference>
<dbReference type="InterPro" id="IPR010776">
    <property type="entry name" value="Hop2_WH_dom"/>
</dbReference>
<feature type="domain" description="Homologous-pairing protein 2 winged helix" evidence="9">
    <location>
        <begin position="10"/>
        <end position="69"/>
    </location>
</feature>
<reference evidence="11 12" key="1">
    <citation type="submission" date="2024-04" db="EMBL/GenBank/DDBJ databases">
        <title>Tritrichomonas musculus Genome.</title>
        <authorList>
            <person name="Alves-Ferreira E."/>
            <person name="Grigg M."/>
            <person name="Lorenzi H."/>
            <person name="Galac M."/>
        </authorList>
    </citation>
    <scope>NUCLEOTIDE SEQUENCE [LARGE SCALE GENOMIC DNA]</scope>
    <source>
        <strain evidence="11 12">EAF2021</strain>
    </source>
</reference>
<organism evidence="11 12">
    <name type="scientific">Tritrichomonas musculus</name>
    <dbReference type="NCBI Taxonomy" id="1915356"/>
    <lineage>
        <taxon>Eukaryota</taxon>
        <taxon>Metamonada</taxon>
        <taxon>Parabasalia</taxon>
        <taxon>Tritrichomonadida</taxon>
        <taxon>Tritrichomonadidae</taxon>
        <taxon>Tritrichomonas</taxon>
    </lineage>
</organism>
<dbReference type="Pfam" id="PF07106">
    <property type="entry name" value="WHD_TBPIP"/>
    <property type="match status" value="1"/>
</dbReference>
<comment type="subcellular location">
    <subcellularLocation>
        <location evidence="1">Nucleus</location>
    </subcellularLocation>
</comment>
<gene>
    <name evidence="11" type="ORF">M9Y10_008590</name>
</gene>
<dbReference type="Pfam" id="PF18517">
    <property type="entry name" value="LZ3wCH"/>
    <property type="match status" value="1"/>
</dbReference>
<evidence type="ECO:0000259" key="9">
    <source>
        <dbReference type="Pfam" id="PF07106"/>
    </source>
</evidence>
<sequence>MPPKEKNNPEKIVVKLLQEKNRPYSSITLGDELHNEIKQTQLKKILDQLSNDGIISCKVSGKAKLYFAKQDDLRVASPEELDKLDENIIQLRETADDLRTRVAELVAKRDKLLRTKPIEELRKYRVEIEDNVQKEIDEKDRKIKLSEGISPEDAERNVKDFNIRCAQWRERRNKCREIVDQLSEGMGKKPSEIYQELELETDESVGLKLEYKNKVYTVIEDIVI</sequence>
<evidence type="ECO:0000256" key="5">
    <source>
        <dbReference type="ARBA" id="ARBA00023172"/>
    </source>
</evidence>
<dbReference type="EMBL" id="JAPFFF010000014">
    <property type="protein sequence ID" value="KAK8870703.1"/>
    <property type="molecule type" value="Genomic_DNA"/>
</dbReference>
<evidence type="ECO:0000313" key="11">
    <source>
        <dbReference type="EMBL" id="KAK8870703.1"/>
    </source>
</evidence>
<dbReference type="Proteomes" id="UP001470230">
    <property type="component" value="Unassembled WGS sequence"/>
</dbReference>
<evidence type="ECO:0000256" key="8">
    <source>
        <dbReference type="SAM" id="Coils"/>
    </source>
</evidence>
<dbReference type="InterPro" id="IPR040661">
    <property type="entry name" value="LZ3wCH"/>
</dbReference>
<accession>A0ABR2IYH1</accession>
<feature type="domain" description="Leucine zipper with capping helix" evidence="10">
    <location>
        <begin position="149"/>
        <end position="206"/>
    </location>
</feature>
<evidence type="ECO:0000259" key="10">
    <source>
        <dbReference type="Pfam" id="PF18517"/>
    </source>
</evidence>
<keyword evidence="4 8" id="KW-0175">Coiled coil</keyword>
<keyword evidence="5" id="KW-0233">DNA recombination</keyword>
<evidence type="ECO:0000256" key="6">
    <source>
        <dbReference type="ARBA" id="ARBA00023242"/>
    </source>
</evidence>
<keyword evidence="7" id="KW-0469">Meiosis</keyword>
<proteinExistence type="inferred from homology"/>
<name>A0ABR2IYH1_9EUKA</name>
<keyword evidence="12" id="KW-1185">Reference proteome</keyword>
<dbReference type="PANTHER" id="PTHR15938">
    <property type="entry name" value="TBP-1 INTERACTING PROTEIN"/>
    <property type="match status" value="1"/>
</dbReference>